<dbReference type="InterPro" id="IPR004474">
    <property type="entry name" value="LytR_CpsA_psr"/>
</dbReference>
<gene>
    <name evidence="4" type="ORF">H8S00_04535</name>
</gene>
<name>A0ABR7F113_9FIRM</name>
<accession>A0ABR7F113</accession>
<dbReference type="Pfam" id="PF03816">
    <property type="entry name" value="LytR_cpsA_psr"/>
    <property type="match status" value="1"/>
</dbReference>
<evidence type="ECO:0000259" key="3">
    <source>
        <dbReference type="Pfam" id="PF03816"/>
    </source>
</evidence>
<evidence type="ECO:0000256" key="1">
    <source>
        <dbReference type="ARBA" id="ARBA00006068"/>
    </source>
</evidence>
<feature type="transmembrane region" description="Helical" evidence="2">
    <location>
        <begin position="51"/>
        <end position="69"/>
    </location>
</feature>
<organism evidence="4 5">
    <name type="scientific">Eubacterium segne</name>
    <dbReference type="NCBI Taxonomy" id="2763045"/>
    <lineage>
        <taxon>Bacteria</taxon>
        <taxon>Bacillati</taxon>
        <taxon>Bacillota</taxon>
        <taxon>Clostridia</taxon>
        <taxon>Eubacteriales</taxon>
        <taxon>Eubacteriaceae</taxon>
        <taxon>Eubacterium</taxon>
    </lineage>
</organism>
<sequence length="520" mass="58332">MEKKNIRKKLKITALIFNILVIAALVFLEVVFYDIASYKNYLLLEYLPVKYIVFAEIFLVVISIIPFVVKRGFKSRIFSIVLSLILIVAMVTSGILGITYNSKIKGMFTKTEETIDEIVKNSLLATDEYGVYVLKENKAEKLKHALKYKFGYNSQFSSEDIKNVLNAIETELTAIVDNEEINDPVTLAQELLEGNVDAIILNQSLIDAIESAGDDTDDGKKNGKYSDFTDKIKCIYTTTVENAVAQMNDKGNATKRCFNVYLSGIDTEGDVTVKSRSDVNIIMSVNPLTGNIVLISTPRDYYVPLSISNGVKDKLTHAGNYGIDVSMDTLKMIYGIDFDYYVRLNFTGFVKIIDALGGIDVDSDYAFSAAGFSYKEGLNENLSGIEALWFARERHSFAAGDHQRGRDQMKVIESVIAKCQSPALLKNYDSILSEISECFQTNMTKKSIKSLVRFQLNRAPKWKITQYSVSGQGTSDYTYSIPNQKAYVMVPDENTINTAKQLLEDNKENKDIKEPESTKE</sequence>
<dbReference type="RefSeq" id="WP_021952973.1">
    <property type="nucleotide sequence ID" value="NZ_JACOOZ010000003.1"/>
</dbReference>
<comment type="caution">
    <text evidence="4">The sequence shown here is derived from an EMBL/GenBank/DDBJ whole genome shotgun (WGS) entry which is preliminary data.</text>
</comment>
<protein>
    <submittedName>
        <fullName evidence="4">LCP family protein</fullName>
    </submittedName>
</protein>
<dbReference type="NCBIfam" id="TIGR00350">
    <property type="entry name" value="lytR_cpsA_psr"/>
    <property type="match status" value="1"/>
</dbReference>
<proteinExistence type="inferred from homology"/>
<dbReference type="EMBL" id="JACOOZ010000003">
    <property type="protein sequence ID" value="MBC5667251.1"/>
    <property type="molecule type" value="Genomic_DNA"/>
</dbReference>
<dbReference type="PANTHER" id="PTHR33392:SF6">
    <property type="entry name" value="POLYISOPRENYL-TEICHOIC ACID--PEPTIDOGLYCAN TEICHOIC ACID TRANSFERASE TAGU"/>
    <property type="match status" value="1"/>
</dbReference>
<dbReference type="Gene3D" id="3.40.190.10">
    <property type="entry name" value="Periplasmic binding protein-like II"/>
    <property type="match status" value="1"/>
</dbReference>
<reference evidence="4 5" key="1">
    <citation type="submission" date="2020-08" db="EMBL/GenBank/DDBJ databases">
        <title>Genome public.</title>
        <authorList>
            <person name="Liu C."/>
            <person name="Sun Q."/>
        </authorList>
    </citation>
    <scope>NUCLEOTIDE SEQUENCE [LARGE SCALE GENOMIC DNA]</scope>
    <source>
        <strain evidence="4 5">BX4</strain>
    </source>
</reference>
<dbReference type="PANTHER" id="PTHR33392">
    <property type="entry name" value="POLYISOPRENYL-TEICHOIC ACID--PEPTIDOGLYCAN TEICHOIC ACID TRANSFERASE TAGU"/>
    <property type="match status" value="1"/>
</dbReference>
<feature type="transmembrane region" description="Helical" evidence="2">
    <location>
        <begin position="12"/>
        <end position="31"/>
    </location>
</feature>
<evidence type="ECO:0000256" key="2">
    <source>
        <dbReference type="SAM" id="Phobius"/>
    </source>
</evidence>
<dbReference type="Gene3D" id="3.40.630.190">
    <property type="entry name" value="LCP protein"/>
    <property type="match status" value="1"/>
</dbReference>
<keyword evidence="2" id="KW-0812">Transmembrane</keyword>
<keyword evidence="2" id="KW-0472">Membrane</keyword>
<dbReference type="Proteomes" id="UP000597877">
    <property type="component" value="Unassembled WGS sequence"/>
</dbReference>
<feature type="domain" description="Cell envelope-related transcriptional attenuator" evidence="3">
    <location>
        <begin position="276"/>
        <end position="420"/>
    </location>
</feature>
<comment type="similarity">
    <text evidence="1">Belongs to the LytR/CpsA/Psr (LCP) family.</text>
</comment>
<evidence type="ECO:0000313" key="4">
    <source>
        <dbReference type="EMBL" id="MBC5667251.1"/>
    </source>
</evidence>
<keyword evidence="2" id="KW-1133">Transmembrane helix</keyword>
<dbReference type="InterPro" id="IPR050922">
    <property type="entry name" value="LytR/CpsA/Psr_CW_biosynth"/>
</dbReference>
<keyword evidence="5" id="KW-1185">Reference proteome</keyword>
<evidence type="ECO:0000313" key="5">
    <source>
        <dbReference type="Proteomes" id="UP000597877"/>
    </source>
</evidence>
<feature type="transmembrane region" description="Helical" evidence="2">
    <location>
        <begin position="81"/>
        <end position="100"/>
    </location>
</feature>